<evidence type="ECO:0000313" key="2">
    <source>
        <dbReference type="EMBL" id="HJH10825.1"/>
    </source>
</evidence>
<evidence type="ECO:0000256" key="1">
    <source>
        <dbReference type="SAM" id="Phobius"/>
    </source>
</evidence>
<dbReference type="EMBL" id="DYTV01000049">
    <property type="protein sequence ID" value="HJH10825.1"/>
    <property type="molecule type" value="Genomic_DNA"/>
</dbReference>
<keyword evidence="1" id="KW-0472">Membrane</keyword>
<dbReference type="Proteomes" id="UP000700212">
    <property type="component" value="Unassembled WGS sequence"/>
</dbReference>
<accession>A0A921NAJ4</accession>
<proteinExistence type="predicted"/>
<organism evidence="2 3">
    <name type="scientific">Metalysinibacillus jejuensis</name>
    <dbReference type="NCBI Taxonomy" id="914327"/>
    <lineage>
        <taxon>Bacteria</taxon>
        <taxon>Bacillati</taxon>
        <taxon>Bacillota</taxon>
        <taxon>Bacilli</taxon>
        <taxon>Bacillales</taxon>
        <taxon>Caryophanaceae</taxon>
        <taxon>Metalysinibacillus</taxon>
    </lineage>
</organism>
<gene>
    <name evidence="2" type="ORF">K8V30_03845</name>
</gene>
<feature type="transmembrane region" description="Helical" evidence="1">
    <location>
        <begin position="34"/>
        <end position="56"/>
    </location>
</feature>
<dbReference type="AlphaFoldDB" id="A0A921NAJ4"/>
<evidence type="ECO:0000313" key="3">
    <source>
        <dbReference type="Proteomes" id="UP000700212"/>
    </source>
</evidence>
<dbReference type="RefSeq" id="WP_108306845.1">
    <property type="nucleotide sequence ID" value="NZ_QAFW01000013.1"/>
</dbReference>
<comment type="caution">
    <text evidence="2">The sequence shown here is derived from an EMBL/GenBank/DDBJ whole genome shotgun (WGS) entry which is preliminary data.</text>
</comment>
<feature type="transmembrane region" description="Helical" evidence="1">
    <location>
        <begin position="68"/>
        <end position="92"/>
    </location>
</feature>
<reference evidence="2" key="1">
    <citation type="journal article" date="2021" name="PeerJ">
        <title>Extensive microbial diversity within the chicken gut microbiome revealed by metagenomics and culture.</title>
        <authorList>
            <person name="Gilroy R."/>
            <person name="Ravi A."/>
            <person name="Getino M."/>
            <person name="Pursley I."/>
            <person name="Horton D.L."/>
            <person name="Alikhan N.F."/>
            <person name="Baker D."/>
            <person name="Gharbi K."/>
            <person name="Hall N."/>
            <person name="Watson M."/>
            <person name="Adriaenssens E.M."/>
            <person name="Foster-Nyarko E."/>
            <person name="Jarju S."/>
            <person name="Secka A."/>
            <person name="Antonio M."/>
            <person name="Oren A."/>
            <person name="Chaudhuri R.R."/>
            <person name="La Ragione R."/>
            <person name="Hildebrand F."/>
            <person name="Pallen M.J."/>
        </authorList>
    </citation>
    <scope>NUCLEOTIDE SEQUENCE</scope>
    <source>
        <strain evidence="2">CHK160-4876</strain>
    </source>
</reference>
<name>A0A921NAJ4_9BACL</name>
<dbReference type="OrthoDB" id="9862199at2"/>
<reference evidence="2" key="2">
    <citation type="submission" date="2021-09" db="EMBL/GenBank/DDBJ databases">
        <authorList>
            <person name="Gilroy R."/>
        </authorList>
    </citation>
    <scope>NUCLEOTIDE SEQUENCE</scope>
    <source>
        <strain evidence="2">CHK160-4876</strain>
    </source>
</reference>
<protein>
    <submittedName>
        <fullName evidence="2">Uncharacterized protein</fullName>
    </submittedName>
</protein>
<sequence>MTKTYWMIINLIIWATILGWFGEKIALLTPLPTYILAFCTILSVVFFLASWLWLVARISKNANSLERITAVAIIPLGVITSLYAIFVTAMYFG</sequence>
<keyword evidence="1" id="KW-1133">Transmembrane helix</keyword>
<feature type="transmembrane region" description="Helical" evidence="1">
    <location>
        <begin position="5"/>
        <end position="22"/>
    </location>
</feature>
<keyword evidence="1" id="KW-0812">Transmembrane</keyword>